<dbReference type="Pfam" id="PF13361">
    <property type="entry name" value="UvrD_C"/>
    <property type="match status" value="1"/>
</dbReference>
<evidence type="ECO:0000313" key="20">
    <source>
        <dbReference type="Proteomes" id="UP000635384"/>
    </source>
</evidence>
<name>A0ABR8KN57_9SPHN</name>
<gene>
    <name evidence="19" type="primary">addA</name>
    <name evidence="19" type="ORF">IB285_07220</name>
</gene>
<keyword evidence="4 15" id="KW-0378">Hydrolase</keyword>
<evidence type="ECO:0000259" key="18">
    <source>
        <dbReference type="PROSITE" id="PS51217"/>
    </source>
</evidence>
<dbReference type="Gene3D" id="1.10.486.10">
    <property type="entry name" value="PCRA, domain 4"/>
    <property type="match status" value="1"/>
</dbReference>
<evidence type="ECO:0000256" key="2">
    <source>
        <dbReference type="ARBA" id="ARBA00022741"/>
    </source>
</evidence>
<dbReference type="PANTHER" id="PTHR11070">
    <property type="entry name" value="UVRD / RECB / PCRA DNA HELICASE FAMILY MEMBER"/>
    <property type="match status" value="1"/>
</dbReference>
<evidence type="ECO:0000256" key="13">
    <source>
        <dbReference type="ARBA" id="ARBA00034923"/>
    </source>
</evidence>
<dbReference type="InterPro" id="IPR011335">
    <property type="entry name" value="Restrct_endonuc-II-like"/>
</dbReference>
<sequence>MSGEGKVYPLAGEQREAVDPEHNVWLSASAGTGKTQVLSARVLRLLLRPDVDPSEILCLTFTKAGAAEMANRINAVLARWVRMEPTRLAGELGDLGADTGPETRERARTLFAQVLDCPGGGLRIDTIHAFSQWLLSNFPEEADLPPGAQPMEDRTRELLAREVLSDLLVEAEQSNDVRLLEAVELFTTAKDPGALHGWLMRCAKADDLWEGPGAWQSPMDARVRRLLGIPADADEAWVYEGLGQDRFPDDHVLAMIPPLGEWGTKTADKCLSFMREWLTLDGPARIEKLGGFKGTLLKADGTPNFQMKKPREDFPDFAGSQQLVSDSVLMVEERSALLALARLLTASLEIGRAFALRWQEAKWREGLLDFDDLIRRAALLLKQSATADWIRYKLDRQFDHILIDEAQDTNEAQWDIVFALIDDFFSGEGASGDRLRTIFTVGDYKQAIFGFQGTSPENFSRAKDKVHAAIIAARENIADMRDRRRVPGWRDLDLGRSFRTSRPVLEFVNTAIGALGYEEFGLTDAPEDHVGADRPGLVTLWKPVTSVSAAGDDEDRDWLPAHETVLAGRIAEQVRRWVSGDEPFVLAKTEPHRHAQAGDVMVLVRKRGALAAQIVAKLHAKGVAVAGVDRLRLGAPLAVKDLMAALRFAAQPLDDLSLANLLSSPLIGWMQDDLLAHLPRDKDMRLWAHLRASDDPFVRGTCDKLKALLARADYETPQALLAWLLTGPWEGRRRLIARLGREANDPIDELVNAAFAFESAHVPSLTGFIEWFDASNEDLKRDADSAGGQVRVMTVHGSKGLQAPIVILADATGAPGQGGDLELPDAPLGEPSGRNIPLPSLSKDEKRGPVEAAEEAVDAATMEEHWRLLYVAMTRAEEALFIGGSLGPRDVKKGPNEDSWYARLEPLFEADELADDLWGARRELGRRADPLIAADAPMMEKANPPVPEWATTPIGPEPSPPRPLSPSAAGEEQGADPPLPPDALAIAARRGVLIHRLLERLPDIANDRRAEAGADWLARQASDLPEDVRGEMLTSALTVLETAEFEAIFSPDALAEVPLTATVGGTVISGTADRLLVGDDTVTVVDFKTTRRAPVALNEVPSATLRQMAAYAAALEVIFPGRNVRAAILYTHAPRLIEITPDVLASHKDRLGTAQESYAPLDIE</sequence>
<dbReference type="InterPro" id="IPR011604">
    <property type="entry name" value="PDDEXK-like_dom_sf"/>
</dbReference>
<keyword evidence="9" id="KW-0234">DNA repair</keyword>
<reference evidence="19 20" key="1">
    <citation type="submission" date="2020-09" db="EMBL/GenBank/DDBJ databases">
        <authorList>
            <person name="Yoon J.-W."/>
        </authorList>
    </citation>
    <scope>NUCLEOTIDE SEQUENCE [LARGE SCALE GENOMIC DNA]</scope>
    <source>
        <strain evidence="19 20">KMU-140</strain>
    </source>
</reference>
<feature type="compositionally biased region" description="Pro residues" evidence="16">
    <location>
        <begin position="955"/>
        <end position="964"/>
    </location>
</feature>
<evidence type="ECO:0000256" key="14">
    <source>
        <dbReference type="ARBA" id="ARBA00048988"/>
    </source>
</evidence>
<dbReference type="Pfam" id="PF12705">
    <property type="entry name" value="PDDEXK_1"/>
    <property type="match status" value="1"/>
</dbReference>
<dbReference type="Gene3D" id="3.90.320.10">
    <property type="match status" value="1"/>
</dbReference>
<evidence type="ECO:0000256" key="8">
    <source>
        <dbReference type="ARBA" id="ARBA00023125"/>
    </source>
</evidence>
<dbReference type="InterPro" id="IPR014017">
    <property type="entry name" value="DNA_helicase_UvrD-like_C"/>
</dbReference>
<evidence type="ECO:0000256" key="3">
    <source>
        <dbReference type="ARBA" id="ARBA00022763"/>
    </source>
</evidence>
<keyword evidence="2 15" id="KW-0547">Nucleotide-binding</keyword>
<feature type="region of interest" description="Disordered" evidence="16">
    <location>
        <begin position="939"/>
        <end position="982"/>
    </location>
</feature>
<evidence type="ECO:0000256" key="5">
    <source>
        <dbReference type="ARBA" id="ARBA00022806"/>
    </source>
</evidence>
<keyword evidence="1" id="KW-0540">Nuclease</keyword>
<dbReference type="InterPro" id="IPR000212">
    <property type="entry name" value="DNA_helicase_UvrD/REP"/>
</dbReference>
<organism evidence="19 20">
    <name type="scientific">Erythrobacter rubeus</name>
    <dbReference type="NCBI Taxonomy" id="2760803"/>
    <lineage>
        <taxon>Bacteria</taxon>
        <taxon>Pseudomonadati</taxon>
        <taxon>Pseudomonadota</taxon>
        <taxon>Alphaproteobacteria</taxon>
        <taxon>Sphingomonadales</taxon>
        <taxon>Erythrobacteraceae</taxon>
        <taxon>Erythrobacter/Porphyrobacter group</taxon>
        <taxon>Erythrobacter</taxon>
    </lineage>
</organism>
<dbReference type="PROSITE" id="PS51217">
    <property type="entry name" value="UVRD_HELICASE_CTER"/>
    <property type="match status" value="1"/>
</dbReference>
<dbReference type="EMBL" id="JACXLC010000001">
    <property type="protein sequence ID" value="MBD2842046.1"/>
    <property type="molecule type" value="Genomic_DNA"/>
</dbReference>
<evidence type="ECO:0000256" key="4">
    <source>
        <dbReference type="ARBA" id="ARBA00022801"/>
    </source>
</evidence>
<protein>
    <recommendedName>
        <fullName evidence="12">DNA 3'-5' helicase</fullName>
        <ecNumber evidence="12">5.6.2.4</ecNumber>
    </recommendedName>
    <alternativeName>
        <fullName evidence="13">DNA 3'-5' helicase II</fullName>
    </alternativeName>
</protein>
<evidence type="ECO:0000256" key="16">
    <source>
        <dbReference type="SAM" id="MobiDB-lite"/>
    </source>
</evidence>
<dbReference type="InterPro" id="IPR014016">
    <property type="entry name" value="UvrD-like_ATP-bd"/>
</dbReference>
<keyword evidence="6" id="KW-0269">Exonuclease</keyword>
<evidence type="ECO:0000313" key="19">
    <source>
        <dbReference type="EMBL" id="MBD2842046.1"/>
    </source>
</evidence>
<comment type="caution">
    <text evidence="19">The sequence shown here is derived from an EMBL/GenBank/DDBJ whole genome shotgun (WGS) entry which is preliminary data.</text>
</comment>
<feature type="domain" description="UvrD-like helicase C-terminal" evidence="18">
    <location>
        <begin position="519"/>
        <end position="800"/>
    </location>
</feature>
<dbReference type="GO" id="GO:0004386">
    <property type="term" value="F:helicase activity"/>
    <property type="evidence" value="ECO:0007669"/>
    <property type="project" value="UniProtKB-KW"/>
</dbReference>
<dbReference type="RefSeq" id="WP_190787541.1">
    <property type="nucleotide sequence ID" value="NZ_JACXLC010000001.1"/>
</dbReference>
<evidence type="ECO:0000256" key="1">
    <source>
        <dbReference type="ARBA" id="ARBA00022722"/>
    </source>
</evidence>
<keyword evidence="20" id="KW-1185">Reference proteome</keyword>
<evidence type="ECO:0000256" key="10">
    <source>
        <dbReference type="ARBA" id="ARBA00023235"/>
    </source>
</evidence>
<accession>A0ABR8KN57</accession>
<evidence type="ECO:0000256" key="11">
    <source>
        <dbReference type="ARBA" id="ARBA00034617"/>
    </source>
</evidence>
<comment type="catalytic activity">
    <reaction evidence="11">
        <text>Couples ATP hydrolysis with the unwinding of duplex DNA by translocating in the 3'-5' direction.</text>
        <dbReference type="EC" id="5.6.2.4"/>
    </reaction>
</comment>
<evidence type="ECO:0000256" key="9">
    <source>
        <dbReference type="ARBA" id="ARBA00023204"/>
    </source>
</evidence>
<comment type="catalytic activity">
    <reaction evidence="14">
        <text>ATP + H2O = ADP + phosphate + H(+)</text>
        <dbReference type="Rhea" id="RHEA:13065"/>
        <dbReference type="ChEBI" id="CHEBI:15377"/>
        <dbReference type="ChEBI" id="CHEBI:15378"/>
        <dbReference type="ChEBI" id="CHEBI:30616"/>
        <dbReference type="ChEBI" id="CHEBI:43474"/>
        <dbReference type="ChEBI" id="CHEBI:456216"/>
        <dbReference type="EC" id="5.6.2.4"/>
    </reaction>
</comment>
<dbReference type="InterPro" id="IPR014151">
    <property type="entry name" value="DNA_helicase_AddA"/>
</dbReference>
<keyword evidence="5 15" id="KW-0347">Helicase</keyword>
<evidence type="ECO:0000256" key="15">
    <source>
        <dbReference type="PROSITE-ProRule" id="PRU00560"/>
    </source>
</evidence>
<feature type="binding site" evidence="15">
    <location>
        <begin position="28"/>
        <end position="35"/>
    </location>
    <ligand>
        <name>ATP</name>
        <dbReference type="ChEBI" id="CHEBI:30616"/>
    </ligand>
</feature>
<dbReference type="SUPFAM" id="SSF52980">
    <property type="entry name" value="Restriction endonuclease-like"/>
    <property type="match status" value="1"/>
</dbReference>
<feature type="region of interest" description="Disordered" evidence="16">
    <location>
        <begin position="816"/>
        <end position="849"/>
    </location>
</feature>
<dbReference type="InterPro" id="IPR027417">
    <property type="entry name" value="P-loop_NTPase"/>
</dbReference>
<dbReference type="EC" id="5.6.2.4" evidence="12"/>
<keyword evidence="10" id="KW-0413">Isomerase</keyword>
<dbReference type="Proteomes" id="UP000635384">
    <property type="component" value="Unassembled WGS sequence"/>
</dbReference>
<dbReference type="SUPFAM" id="SSF52540">
    <property type="entry name" value="P-loop containing nucleoside triphosphate hydrolases"/>
    <property type="match status" value="1"/>
</dbReference>
<evidence type="ECO:0000256" key="7">
    <source>
        <dbReference type="ARBA" id="ARBA00022840"/>
    </source>
</evidence>
<evidence type="ECO:0000259" key="17">
    <source>
        <dbReference type="PROSITE" id="PS51198"/>
    </source>
</evidence>
<feature type="domain" description="UvrD-like helicase ATP-binding" evidence="17">
    <location>
        <begin position="7"/>
        <end position="501"/>
    </location>
</feature>
<dbReference type="NCBIfam" id="TIGR02784">
    <property type="entry name" value="addA_alphas"/>
    <property type="match status" value="1"/>
</dbReference>
<dbReference type="InterPro" id="IPR038726">
    <property type="entry name" value="PDDEXK_AddAB-type"/>
</dbReference>
<dbReference type="PANTHER" id="PTHR11070:SF2">
    <property type="entry name" value="ATP-DEPENDENT DNA HELICASE SRS2"/>
    <property type="match status" value="1"/>
</dbReference>
<keyword evidence="3" id="KW-0227">DNA damage</keyword>
<keyword evidence="8" id="KW-0238">DNA-binding</keyword>
<evidence type="ECO:0000256" key="6">
    <source>
        <dbReference type="ARBA" id="ARBA00022839"/>
    </source>
</evidence>
<dbReference type="Gene3D" id="3.40.50.300">
    <property type="entry name" value="P-loop containing nucleotide triphosphate hydrolases"/>
    <property type="match status" value="4"/>
</dbReference>
<keyword evidence="7 15" id="KW-0067">ATP-binding</keyword>
<evidence type="ECO:0000256" key="12">
    <source>
        <dbReference type="ARBA" id="ARBA00034808"/>
    </source>
</evidence>
<dbReference type="Pfam" id="PF00580">
    <property type="entry name" value="UvrD-helicase"/>
    <property type="match status" value="1"/>
</dbReference>
<proteinExistence type="predicted"/>
<dbReference type="PROSITE" id="PS51198">
    <property type="entry name" value="UVRD_HELICASE_ATP_BIND"/>
    <property type="match status" value="1"/>
</dbReference>